<dbReference type="Proteomes" id="UP001165269">
    <property type="component" value="Unassembled WGS sequence"/>
</dbReference>
<gene>
    <name evidence="2" type="ORF">MQP27_34745</name>
</gene>
<evidence type="ECO:0000313" key="3">
    <source>
        <dbReference type="Proteomes" id="UP001165269"/>
    </source>
</evidence>
<keyword evidence="1" id="KW-0812">Transmembrane</keyword>
<dbReference type="EMBL" id="JALDAY010000011">
    <property type="protein sequence ID" value="MCI3276248.1"/>
    <property type="molecule type" value="Genomic_DNA"/>
</dbReference>
<feature type="transmembrane region" description="Helical" evidence="1">
    <location>
        <begin position="68"/>
        <end position="89"/>
    </location>
</feature>
<dbReference type="InterPro" id="IPR046218">
    <property type="entry name" value="DUF6251"/>
</dbReference>
<evidence type="ECO:0008006" key="4">
    <source>
        <dbReference type="Google" id="ProtNLM"/>
    </source>
</evidence>
<evidence type="ECO:0000256" key="1">
    <source>
        <dbReference type="SAM" id="Phobius"/>
    </source>
</evidence>
<reference evidence="2" key="1">
    <citation type="submission" date="2022-03" db="EMBL/GenBank/DDBJ databases">
        <title>Streptomyces 7R015 and 7R016 isolated from Barleria lupulina in Thailand.</title>
        <authorList>
            <person name="Kanchanasin P."/>
            <person name="Phongsopitanun W."/>
            <person name="Tanasupawat S."/>
        </authorList>
    </citation>
    <scope>NUCLEOTIDE SEQUENCE</scope>
    <source>
        <strain evidence="2">7R015</strain>
    </source>
</reference>
<comment type="caution">
    <text evidence="2">The sequence shown here is derived from an EMBL/GenBank/DDBJ whole genome shotgun (WGS) entry which is preliminary data.</text>
</comment>
<protein>
    <recommendedName>
        <fullName evidence="4">SpdD protein</fullName>
    </recommendedName>
</protein>
<proteinExistence type="predicted"/>
<accession>A0ABS9YG86</accession>
<dbReference type="Pfam" id="PF19764">
    <property type="entry name" value="DUF6251"/>
    <property type="match status" value="1"/>
</dbReference>
<feature type="transmembrane region" description="Helical" evidence="1">
    <location>
        <begin position="95"/>
        <end position="115"/>
    </location>
</feature>
<organism evidence="2 3">
    <name type="scientific">Streptomyces cylindrosporus</name>
    <dbReference type="NCBI Taxonomy" id="2927583"/>
    <lineage>
        <taxon>Bacteria</taxon>
        <taxon>Bacillati</taxon>
        <taxon>Actinomycetota</taxon>
        <taxon>Actinomycetes</taxon>
        <taxon>Kitasatosporales</taxon>
        <taxon>Streptomycetaceae</taxon>
        <taxon>Streptomyces</taxon>
    </lineage>
</organism>
<evidence type="ECO:0000313" key="2">
    <source>
        <dbReference type="EMBL" id="MCI3276248.1"/>
    </source>
</evidence>
<sequence>MNDSHLPVPSQARQQPYVLTDAFGRTYLSSAPLPAVLPGQAPNALSPSCGCSHAPAAPSRTAGMSPGALIAGGAVAAVVLGAVLVALLLSVAVVAASVAVVAVSLAVCAMVLRSMTRDSARSRRGPRGF</sequence>
<name>A0ABS9YG86_9ACTN</name>
<keyword evidence="1" id="KW-0472">Membrane</keyword>
<keyword evidence="3" id="KW-1185">Reference proteome</keyword>
<keyword evidence="1" id="KW-1133">Transmembrane helix</keyword>
<dbReference type="RefSeq" id="WP_242772627.1">
    <property type="nucleotide sequence ID" value="NZ_JALDAY010000011.1"/>
</dbReference>